<evidence type="ECO:0000256" key="4">
    <source>
        <dbReference type="ARBA" id="ARBA00022692"/>
    </source>
</evidence>
<comment type="subcellular location">
    <subcellularLocation>
        <location evidence="1">Cell membrane</location>
        <topology evidence="1">Multi-pass membrane protein</topology>
    </subcellularLocation>
</comment>
<keyword evidence="4 10" id="KW-0812">Transmembrane</keyword>
<dbReference type="PROSITE" id="PS50262">
    <property type="entry name" value="G_PROTEIN_RECEP_F1_2"/>
    <property type="match status" value="1"/>
</dbReference>
<evidence type="ECO:0000256" key="1">
    <source>
        <dbReference type="ARBA" id="ARBA00004651"/>
    </source>
</evidence>
<dbReference type="GO" id="GO:0005886">
    <property type="term" value="C:plasma membrane"/>
    <property type="evidence" value="ECO:0007669"/>
    <property type="project" value="UniProtKB-SubCell"/>
</dbReference>
<organism evidence="12 13">
    <name type="scientific">Cherax quadricarinatus</name>
    <name type="common">Australian red claw crayfish</name>
    <dbReference type="NCBI Taxonomy" id="27406"/>
    <lineage>
        <taxon>Eukaryota</taxon>
        <taxon>Metazoa</taxon>
        <taxon>Ecdysozoa</taxon>
        <taxon>Arthropoda</taxon>
        <taxon>Crustacea</taxon>
        <taxon>Multicrustacea</taxon>
        <taxon>Malacostraca</taxon>
        <taxon>Eumalacostraca</taxon>
        <taxon>Eucarida</taxon>
        <taxon>Decapoda</taxon>
        <taxon>Pleocyemata</taxon>
        <taxon>Astacidea</taxon>
        <taxon>Parastacoidea</taxon>
        <taxon>Parastacidae</taxon>
        <taxon>Cherax</taxon>
    </lineage>
</organism>
<feature type="transmembrane region" description="Helical" evidence="10">
    <location>
        <begin position="156"/>
        <end position="183"/>
    </location>
</feature>
<evidence type="ECO:0000256" key="7">
    <source>
        <dbReference type="ARBA" id="ARBA00023136"/>
    </source>
</evidence>
<dbReference type="PANTHER" id="PTHR24228:SF55">
    <property type="entry name" value="G-PROTEIN COUPLED RECEPTOR 75-RELATED"/>
    <property type="match status" value="1"/>
</dbReference>
<dbReference type="PRINTS" id="PR00237">
    <property type="entry name" value="GPCRRHODOPSN"/>
</dbReference>
<evidence type="ECO:0000256" key="6">
    <source>
        <dbReference type="ARBA" id="ARBA00023040"/>
    </source>
</evidence>
<feature type="transmembrane region" description="Helical" evidence="10">
    <location>
        <begin position="75"/>
        <end position="103"/>
    </location>
</feature>
<dbReference type="Proteomes" id="UP001445076">
    <property type="component" value="Unassembled WGS sequence"/>
</dbReference>
<dbReference type="PANTHER" id="PTHR24228">
    <property type="entry name" value="B2 BRADYKININ RECEPTOR/ANGIOTENSIN II RECEPTOR"/>
    <property type="match status" value="1"/>
</dbReference>
<keyword evidence="8" id="KW-0675">Receptor</keyword>
<evidence type="ECO:0000256" key="8">
    <source>
        <dbReference type="ARBA" id="ARBA00023170"/>
    </source>
</evidence>
<feature type="transmembrane region" description="Helical" evidence="10">
    <location>
        <begin position="195"/>
        <end position="220"/>
    </location>
</feature>
<accession>A0AAW0XI58</accession>
<gene>
    <name evidence="12" type="ORF">OTU49_003528</name>
</gene>
<feature type="domain" description="G-protein coupled receptors family 1 profile" evidence="11">
    <location>
        <begin position="54"/>
        <end position="292"/>
    </location>
</feature>
<evidence type="ECO:0000256" key="9">
    <source>
        <dbReference type="ARBA" id="ARBA00023224"/>
    </source>
</evidence>
<dbReference type="EMBL" id="JARKIK010000037">
    <property type="protein sequence ID" value="KAK8739197.1"/>
    <property type="molecule type" value="Genomic_DNA"/>
</dbReference>
<evidence type="ECO:0000313" key="13">
    <source>
        <dbReference type="Proteomes" id="UP001445076"/>
    </source>
</evidence>
<evidence type="ECO:0000256" key="2">
    <source>
        <dbReference type="ARBA" id="ARBA00010663"/>
    </source>
</evidence>
<feature type="transmembrane region" description="Helical" evidence="10">
    <location>
        <begin position="241"/>
        <end position="263"/>
    </location>
</feature>
<feature type="transmembrane region" description="Helical" evidence="10">
    <location>
        <begin position="275"/>
        <end position="295"/>
    </location>
</feature>
<proteinExistence type="inferred from homology"/>
<evidence type="ECO:0000313" key="12">
    <source>
        <dbReference type="EMBL" id="KAK8739197.1"/>
    </source>
</evidence>
<feature type="transmembrane region" description="Helical" evidence="10">
    <location>
        <begin position="123"/>
        <end position="144"/>
    </location>
</feature>
<evidence type="ECO:0000256" key="3">
    <source>
        <dbReference type="ARBA" id="ARBA00022475"/>
    </source>
</evidence>
<evidence type="ECO:0000259" key="11">
    <source>
        <dbReference type="PROSITE" id="PS50262"/>
    </source>
</evidence>
<dbReference type="CDD" id="cd00637">
    <property type="entry name" value="7tm_classA_rhodopsin-like"/>
    <property type="match status" value="1"/>
</dbReference>
<keyword evidence="9" id="KW-0807">Transducer</keyword>
<keyword evidence="7 10" id="KW-0472">Membrane</keyword>
<dbReference type="SUPFAM" id="SSF81321">
    <property type="entry name" value="Family A G protein-coupled receptor-like"/>
    <property type="match status" value="1"/>
</dbReference>
<name>A0AAW0XI58_CHEQU</name>
<keyword evidence="5 10" id="KW-1133">Transmembrane helix</keyword>
<comment type="caution">
    <text evidence="12">The sequence shown here is derived from an EMBL/GenBank/DDBJ whole genome shotgun (WGS) entry which is preliminary data.</text>
</comment>
<dbReference type="Gene3D" id="1.20.1070.10">
    <property type="entry name" value="Rhodopsin 7-helix transmembrane proteins"/>
    <property type="match status" value="1"/>
</dbReference>
<evidence type="ECO:0000256" key="5">
    <source>
        <dbReference type="ARBA" id="ARBA00022989"/>
    </source>
</evidence>
<feature type="transmembrane region" description="Helical" evidence="10">
    <location>
        <begin position="36"/>
        <end position="63"/>
    </location>
</feature>
<comment type="similarity">
    <text evidence="2">Belongs to the G-protein coupled receptor 1 family.</text>
</comment>
<dbReference type="InterPro" id="IPR017452">
    <property type="entry name" value="GPCR_Rhodpsn_7TM"/>
</dbReference>
<keyword evidence="3" id="KW-1003">Cell membrane</keyword>
<dbReference type="AlphaFoldDB" id="A0AAW0XI58"/>
<dbReference type="GO" id="GO:0016493">
    <property type="term" value="F:C-C chemokine receptor activity"/>
    <property type="evidence" value="ECO:0007669"/>
    <property type="project" value="TreeGrafter"/>
</dbReference>
<reference evidence="12 13" key="1">
    <citation type="journal article" date="2024" name="BMC Genomics">
        <title>Genome assembly of redclaw crayfish (Cherax quadricarinatus) provides insights into its immune adaptation and hypoxia tolerance.</title>
        <authorList>
            <person name="Liu Z."/>
            <person name="Zheng J."/>
            <person name="Li H."/>
            <person name="Fang K."/>
            <person name="Wang S."/>
            <person name="He J."/>
            <person name="Zhou D."/>
            <person name="Weng S."/>
            <person name="Chi M."/>
            <person name="Gu Z."/>
            <person name="He J."/>
            <person name="Li F."/>
            <person name="Wang M."/>
        </authorList>
    </citation>
    <scope>NUCLEOTIDE SEQUENCE [LARGE SCALE GENOMIC DNA]</scope>
    <source>
        <strain evidence="12">ZL_2023a</strain>
    </source>
</reference>
<dbReference type="InterPro" id="IPR000276">
    <property type="entry name" value="GPCR_Rhodpsn"/>
</dbReference>
<sequence>MPRIQNITINCTEVNCHKCYEMGIYELNEPVTPPHLIRFAVVHCYIVFILGTLCNGVAVYCVVTCTKTKPAVKVLLCSVFVPILVLCLVTKPALAEMLMAILTCDDTRTPKMFRVVTSLLYSGLAQMELLSIATISVVRAVAVWSSRRHTMTLRAALLLVLVITLYSTLMAVGLLGSLTLGYLEGHQVRRGTSVLYFFLKTMLPFLVTAVCYAFMMHALYRNHRRLSSIQHSSNVNRVVDQATRAMLAVFICNLLFGFPHSVFHLLDKPSHTSDILCHILFYTHFIVDPVVFVWFNRSYRHRIGEGVRAGVACVTQCFPRTKSVPCATPNTTSNNLASYIASMDQISSITSQTK</sequence>
<protein>
    <recommendedName>
        <fullName evidence="11">G-protein coupled receptors family 1 profile domain-containing protein</fullName>
    </recommendedName>
</protein>
<keyword evidence="13" id="KW-1185">Reference proteome</keyword>
<evidence type="ECO:0000256" key="10">
    <source>
        <dbReference type="SAM" id="Phobius"/>
    </source>
</evidence>
<keyword evidence="6" id="KW-0297">G-protein coupled receptor</keyword>